<evidence type="ECO:0000256" key="1">
    <source>
        <dbReference type="SAM" id="MobiDB-lite"/>
    </source>
</evidence>
<evidence type="ECO:0000313" key="3">
    <source>
        <dbReference type="Proteomes" id="UP000270216"/>
    </source>
</evidence>
<comment type="caution">
    <text evidence="2">The sequence shown here is derived from an EMBL/GenBank/DDBJ whole genome shotgun (WGS) entry which is preliminary data.</text>
</comment>
<sequence>MSLTPANSTDLAFARQASSIDGRSAFHAVDTHLPRGVWWAAGAVLALHWLAWIATPASLVDLSDNASGRTAMQVTLIAPSTPSVTPAPRNPAHRASSGAESPRSASAPPTARAPAPATPQPQTSPPSLSVKPAELRGAPSPAPSAPAPDWRADISRNAGAQSAAKASSPIASAERAVTDQSQRAASLDTPSVQGNVAQRAFAREFGSGQAAVSGPKATREGGNPLGTRECIEMNGKTSCSRQRNLASDIDPFMKRERLFSPEIGLR</sequence>
<dbReference type="RefSeq" id="WP_042113272.1">
    <property type="nucleotide sequence ID" value="NZ_CEWL01000013.1"/>
</dbReference>
<gene>
    <name evidence="2" type="ORF">EJE83_03305</name>
</gene>
<keyword evidence="3" id="KW-1185">Reference proteome</keyword>
<protein>
    <recommendedName>
        <fullName evidence="4">TonB family protein</fullName>
    </recommendedName>
</protein>
<organism evidence="2 3">
    <name type="scientific">Pandoraea apista</name>
    <dbReference type="NCBI Taxonomy" id="93218"/>
    <lineage>
        <taxon>Bacteria</taxon>
        <taxon>Pseudomonadati</taxon>
        <taxon>Pseudomonadota</taxon>
        <taxon>Betaproteobacteria</taxon>
        <taxon>Burkholderiales</taxon>
        <taxon>Burkholderiaceae</taxon>
        <taxon>Pandoraea</taxon>
    </lineage>
</organism>
<evidence type="ECO:0008006" key="4">
    <source>
        <dbReference type="Google" id="ProtNLM"/>
    </source>
</evidence>
<feature type="compositionally biased region" description="Polar residues" evidence="1">
    <location>
        <begin position="178"/>
        <end position="192"/>
    </location>
</feature>
<dbReference type="GeneID" id="47012717"/>
<proteinExistence type="predicted"/>
<name>A0ABX9ZVH3_9BURK</name>
<reference evidence="2 3" key="1">
    <citation type="submission" date="2018-12" db="EMBL/GenBank/DDBJ databases">
        <title>Whole genome sequence of a Pandoraea apista isolate from a patient with cystic fibrosis.</title>
        <authorList>
            <person name="Kenna D.T."/>
            <person name="Turton J.F."/>
        </authorList>
    </citation>
    <scope>NUCLEOTIDE SEQUENCE [LARGE SCALE GENOMIC DNA]</scope>
    <source>
        <strain evidence="2 3">Pa13324</strain>
    </source>
</reference>
<dbReference type="Proteomes" id="UP000270216">
    <property type="component" value="Unassembled WGS sequence"/>
</dbReference>
<feature type="region of interest" description="Disordered" evidence="1">
    <location>
        <begin position="206"/>
        <end position="228"/>
    </location>
</feature>
<feature type="region of interest" description="Disordered" evidence="1">
    <location>
        <begin position="77"/>
        <end position="192"/>
    </location>
</feature>
<feature type="compositionally biased region" description="Low complexity" evidence="1">
    <location>
        <begin position="160"/>
        <end position="173"/>
    </location>
</feature>
<accession>A0ABX9ZVH3</accession>
<feature type="compositionally biased region" description="Low complexity" evidence="1">
    <location>
        <begin position="94"/>
        <end position="115"/>
    </location>
</feature>
<evidence type="ECO:0000313" key="2">
    <source>
        <dbReference type="EMBL" id="RSK85748.1"/>
    </source>
</evidence>
<dbReference type="EMBL" id="RWHX01000003">
    <property type="protein sequence ID" value="RSK85748.1"/>
    <property type="molecule type" value="Genomic_DNA"/>
</dbReference>